<name>A0A0F3IM52_9GAMM</name>
<dbReference type="RefSeq" id="WP_045777922.1">
    <property type="nucleotide sequence ID" value="NZ_LAJX01000015.1"/>
</dbReference>
<gene>
    <name evidence="3" type="ORF">VZ94_01805</name>
</gene>
<evidence type="ECO:0000313" key="4">
    <source>
        <dbReference type="Proteomes" id="UP000033684"/>
    </source>
</evidence>
<sequence length="202" mass="22913">MIGCDLEQQDKQDDVALKPLAHYELVLHNQLQCLIETGGLEAERRLLTTLAQRLNVDAVLCAAALLHVAHSQNWLSQLSELVETKPIPMPTVTMKMVRYRLAVGSVHLVSIDEIKRVLVEESGVDKKNITIIAVRDTYTLIELPDAMPSDIFQHLKTVEINQQPLDIKRVKLRNNKKRHSSYHRRSKQRPVKTSTDAIRSVG</sequence>
<dbReference type="Gene3D" id="3.30.70.330">
    <property type="match status" value="1"/>
</dbReference>
<comment type="caution">
    <text evidence="3">The sequence shown here is derived from an EMBL/GenBank/DDBJ whole genome shotgun (WGS) entry which is preliminary data.</text>
</comment>
<keyword evidence="4" id="KW-1185">Reference proteome</keyword>
<dbReference type="Pfam" id="PF03880">
    <property type="entry name" value="DbpA"/>
    <property type="match status" value="1"/>
</dbReference>
<reference evidence="4" key="1">
    <citation type="submission" date="2015-03" db="EMBL/GenBank/DDBJ databases">
        <title>Draft genome sequence of a novel methanotroph (Sn10-6) isolated from flooded ricefield rhizosphere in India.</title>
        <authorList>
            <person name="Pandit P.S."/>
            <person name="Pore S.D."/>
            <person name="Arora P."/>
            <person name="Kapse N.G."/>
            <person name="Dhakephalkar P.K."/>
            <person name="Rahalkar M.C."/>
        </authorList>
    </citation>
    <scope>NUCLEOTIDE SEQUENCE [LARGE SCALE GENOMIC DNA]</scope>
    <source>
        <strain evidence="4">Sn10-6</strain>
    </source>
</reference>
<feature type="compositionally biased region" description="Basic residues" evidence="1">
    <location>
        <begin position="173"/>
        <end position="190"/>
    </location>
</feature>
<dbReference type="PATRIC" id="fig|1632867.3.peg.1345"/>
<dbReference type="EMBL" id="LAJX01000015">
    <property type="protein sequence ID" value="KJV07821.1"/>
    <property type="molecule type" value="Genomic_DNA"/>
</dbReference>
<accession>A0A0F3IM52</accession>
<feature type="domain" description="DEAD box helicase DbpA/CsdA RNA-binding" evidence="2">
    <location>
        <begin position="98"/>
        <end position="168"/>
    </location>
</feature>
<dbReference type="InterPro" id="IPR012677">
    <property type="entry name" value="Nucleotide-bd_a/b_plait_sf"/>
</dbReference>
<evidence type="ECO:0000313" key="3">
    <source>
        <dbReference type="EMBL" id="KJV07821.1"/>
    </source>
</evidence>
<dbReference type="InterPro" id="IPR005580">
    <property type="entry name" value="DbpA/CsdA_RNA-bd_dom"/>
</dbReference>
<feature type="compositionally biased region" description="Polar residues" evidence="1">
    <location>
        <begin position="191"/>
        <end position="202"/>
    </location>
</feature>
<evidence type="ECO:0000259" key="2">
    <source>
        <dbReference type="Pfam" id="PF03880"/>
    </source>
</evidence>
<feature type="region of interest" description="Disordered" evidence="1">
    <location>
        <begin position="173"/>
        <end position="202"/>
    </location>
</feature>
<dbReference type="AlphaFoldDB" id="A0A0F3IM52"/>
<reference evidence="3 4" key="2">
    <citation type="journal article" date="2016" name="Microb. Ecol.">
        <title>Genome Characteristics of a Novel Type I Methanotroph (Sn10-6) Isolated from a Flooded Indian Rice Field.</title>
        <authorList>
            <person name="Rahalkar M.C."/>
            <person name="Pandit P.S."/>
            <person name="Dhakephalkar P.K."/>
            <person name="Pore S."/>
            <person name="Arora P."/>
            <person name="Kapse N."/>
        </authorList>
    </citation>
    <scope>NUCLEOTIDE SEQUENCE [LARGE SCALE GENOMIC DNA]</scope>
    <source>
        <strain evidence="3 4">Sn10-6</strain>
    </source>
</reference>
<evidence type="ECO:0000256" key="1">
    <source>
        <dbReference type="SAM" id="MobiDB-lite"/>
    </source>
</evidence>
<dbReference type="OrthoDB" id="5569931at2"/>
<dbReference type="Proteomes" id="UP000033684">
    <property type="component" value="Unassembled WGS sequence"/>
</dbReference>
<proteinExistence type="predicted"/>
<protein>
    <recommendedName>
        <fullName evidence="2">DEAD box helicase DbpA/CsdA RNA-binding domain-containing protein</fullName>
    </recommendedName>
</protein>
<organism evidence="3 4">
    <name type="scientific">Methylocucumis oryzae</name>
    <dbReference type="NCBI Taxonomy" id="1632867"/>
    <lineage>
        <taxon>Bacteria</taxon>
        <taxon>Pseudomonadati</taxon>
        <taxon>Pseudomonadota</taxon>
        <taxon>Gammaproteobacteria</taxon>
        <taxon>Methylococcales</taxon>
        <taxon>Methylococcaceae</taxon>
        <taxon>Methylocucumis</taxon>
    </lineage>
</organism>